<organism evidence="8 9">
    <name type="scientific">Aureobasidium melanogenum</name>
    <name type="common">Aureobasidium pullulans var. melanogenum</name>
    <dbReference type="NCBI Taxonomy" id="46634"/>
    <lineage>
        <taxon>Eukaryota</taxon>
        <taxon>Fungi</taxon>
        <taxon>Dikarya</taxon>
        <taxon>Ascomycota</taxon>
        <taxon>Pezizomycotina</taxon>
        <taxon>Dothideomycetes</taxon>
        <taxon>Dothideomycetidae</taxon>
        <taxon>Dothideales</taxon>
        <taxon>Saccotheciaceae</taxon>
        <taxon>Aureobasidium</taxon>
    </lineage>
</organism>
<evidence type="ECO:0000313" key="9">
    <source>
        <dbReference type="Proteomes" id="UP000729357"/>
    </source>
</evidence>
<evidence type="ECO:0000256" key="2">
    <source>
        <dbReference type="ARBA" id="ARBA00022771"/>
    </source>
</evidence>
<feature type="compositionally biased region" description="Basic and acidic residues" evidence="5">
    <location>
        <begin position="114"/>
        <end position="123"/>
    </location>
</feature>
<dbReference type="GO" id="GO:0036205">
    <property type="term" value="P:histone catabolic process"/>
    <property type="evidence" value="ECO:0007669"/>
    <property type="project" value="TreeGrafter"/>
</dbReference>
<evidence type="ECO:0000259" key="7">
    <source>
        <dbReference type="PROSITE" id="PS51805"/>
    </source>
</evidence>
<dbReference type="SUPFAM" id="SSF46689">
    <property type="entry name" value="Homeodomain-like"/>
    <property type="match status" value="1"/>
</dbReference>
<feature type="region of interest" description="Disordered" evidence="5">
    <location>
        <begin position="571"/>
        <end position="592"/>
    </location>
</feature>
<feature type="domain" description="PHD-type" evidence="6">
    <location>
        <begin position="29"/>
        <end position="79"/>
    </location>
</feature>
<evidence type="ECO:0000256" key="5">
    <source>
        <dbReference type="SAM" id="MobiDB-lite"/>
    </source>
</evidence>
<dbReference type="PROSITE" id="PS51805">
    <property type="entry name" value="EPHD"/>
    <property type="match status" value="1"/>
</dbReference>
<feature type="compositionally biased region" description="Polar residues" evidence="5">
    <location>
        <begin position="327"/>
        <end position="340"/>
    </location>
</feature>
<evidence type="ECO:0000256" key="1">
    <source>
        <dbReference type="ARBA" id="ARBA00022723"/>
    </source>
</evidence>
<evidence type="ECO:0008006" key="10">
    <source>
        <dbReference type="Google" id="ProtNLM"/>
    </source>
</evidence>
<dbReference type="InterPro" id="IPR029617">
    <property type="entry name" value="Snt2"/>
</dbReference>
<accession>A0A9P8FHW7</accession>
<feature type="compositionally biased region" description="Polar residues" evidence="5">
    <location>
        <begin position="523"/>
        <end position="535"/>
    </location>
</feature>
<feature type="compositionally biased region" description="Basic and acidic residues" evidence="5">
    <location>
        <begin position="887"/>
        <end position="904"/>
    </location>
</feature>
<dbReference type="Gene3D" id="3.30.40.10">
    <property type="entry name" value="Zinc/RING finger domain, C3HC4 (zinc finger)"/>
    <property type="match status" value="1"/>
</dbReference>
<dbReference type="Pfam" id="PF13831">
    <property type="entry name" value="PHD_2"/>
    <property type="match status" value="1"/>
</dbReference>
<dbReference type="CDD" id="cd15571">
    <property type="entry name" value="ePHD"/>
    <property type="match status" value="1"/>
</dbReference>
<evidence type="ECO:0000259" key="6">
    <source>
        <dbReference type="PROSITE" id="PS50016"/>
    </source>
</evidence>
<comment type="caution">
    <text evidence="8">The sequence shown here is derived from an EMBL/GenBank/DDBJ whole genome shotgun (WGS) entry which is preliminary data.</text>
</comment>
<dbReference type="AlphaFoldDB" id="A0A9P8FHW7"/>
<feature type="compositionally biased region" description="Pro residues" evidence="5">
    <location>
        <begin position="12"/>
        <end position="22"/>
    </location>
</feature>
<feature type="region of interest" description="Disordered" evidence="5">
    <location>
        <begin position="104"/>
        <end position="123"/>
    </location>
</feature>
<dbReference type="Proteomes" id="UP000729357">
    <property type="component" value="Unassembled WGS sequence"/>
</dbReference>
<feature type="compositionally biased region" description="Low complexity" evidence="5">
    <location>
        <begin position="454"/>
        <end position="475"/>
    </location>
</feature>
<dbReference type="PROSITE" id="PS50016">
    <property type="entry name" value="ZF_PHD_2"/>
    <property type="match status" value="1"/>
</dbReference>
<dbReference type="PANTHER" id="PTHR47672">
    <property type="entry name" value="E3 UBIQUITIN-PROTEIN LIGASE SNT2"/>
    <property type="match status" value="1"/>
</dbReference>
<keyword evidence="1" id="KW-0479">Metal-binding</keyword>
<sequence length="1191" mass="133075">SDGAEKKKAPKLPTPPPPPIVPDQPRWRELPCFVCNVLESAGERPIVCSHCKLSVHKRCYGLSTQVVPTKWVCDQCTNDRTPAVSTEYMCTLCPIEETAHEMLEAPRVTHKKKSDREREKEKLEKELMDSVQLEYNKKQASLNRPSKPREPLKRTDGNNWIHVQCAIWTPEIKFSEASLLERAEGFSAIPLERYEATCKVCKRNDHGACVSCLQCRANFHVGCAIQAGYTLGFDVTPVKGSRKDQVITATLGEETGSLTAAIWCKEHAIKTPVHSISEAADDKSKNALQVFVENYKQADPTLTGTARKANLLSQSTKLASQALSANAATNRRISTASNMARSARDSPAGASRTEELDGASSAEDEPTKTCLKCHTDTSPRWWTAEETLKRVQAQTPVTTRSEDNLKGYRCNRCHFKRVNAPQEASPSPPSTRKRVSLSPPKQFPLQIGWGTGIANQNPQPQAQAPAHTATPVQTAGPAEAAGHMQPPAPQPQTFPGPYQVAHPQPNGYTPGSMPPYGHATPPAFTQPSGQAQAQRHSLPMSNGIHGVHHQHHAPTLDIGHGTPPPGLVRAATPRDGSMDLAEGSRGWAEDRRAGKAEPMLSVTLNDSVSDRDIGIAVIRMGKAYPEEARSQVKQLLQQGVAEDEIEKQTGVSDRTIRRWKLELERYGRIGKPPESRTGRHRVMNKDVEQALFDRVAQKPDMSVDDMLWWLYDTYKLVVGTRTIRRAFERRNTSHKKFRTDARKHFTIDMGVDMDLDNDVNVHVDTQHHDDHGSMQNVVQDPTPAPAPQAHMAVSQPDTTYQSPYAPLMAMADATDDSGQPPPPDISPELARALGGLTESSTMHQDLMPDHMDPLSEDEETLQLQLQQIMLQKKEVELKLKMRRLRQRRESHTPNDDSLFDHLDVDTTSTSHMHPDSTANNDPFAPQPLPSGISSTTPKPRDSRSKSKVQEARKRTEERQERMLKDLERRSRRREHLTAEWVQSRDVWAKGPEKLLVQLMHKHSTYAYNQNSLETFEAIFAELYHLVDHTEWYAPVHDDLLRERTRRKMSQLRSKMVKSGEIISRGEGYGGWTKPDDHDALTGASDLTGTAPDDTSLDLSQHHQINGLSMDLHTHDSNHDALMARDAMMQHDHSMLEHLQGNTNDLHHTDFDPDQLARHQNELLAQRGIAHQEHMSNQRAIEETMAAGLASV</sequence>
<keyword evidence="2 4" id="KW-0863">Zinc-finger</keyword>
<dbReference type="InterPro" id="IPR019787">
    <property type="entry name" value="Znf_PHD-finger"/>
</dbReference>
<dbReference type="SMART" id="SM00249">
    <property type="entry name" value="PHD"/>
    <property type="match status" value="2"/>
</dbReference>
<feature type="region of interest" description="Disordered" evidence="5">
    <location>
        <begin position="419"/>
        <end position="536"/>
    </location>
</feature>
<dbReference type="Pfam" id="PF13832">
    <property type="entry name" value="zf-HC5HC2H_2"/>
    <property type="match status" value="1"/>
</dbReference>
<dbReference type="SUPFAM" id="SSF57903">
    <property type="entry name" value="FYVE/PHD zinc finger"/>
    <property type="match status" value="1"/>
</dbReference>
<feature type="compositionally biased region" description="Polar residues" evidence="5">
    <location>
        <begin position="905"/>
        <end position="920"/>
    </location>
</feature>
<dbReference type="InterPro" id="IPR013083">
    <property type="entry name" value="Znf_RING/FYVE/PHD"/>
</dbReference>
<dbReference type="GO" id="GO:0008270">
    <property type="term" value="F:zinc ion binding"/>
    <property type="evidence" value="ECO:0007669"/>
    <property type="project" value="UniProtKB-KW"/>
</dbReference>
<reference evidence="8" key="2">
    <citation type="submission" date="2021-08" db="EMBL/GenBank/DDBJ databases">
        <authorList>
            <person name="Gostincar C."/>
            <person name="Sun X."/>
            <person name="Song Z."/>
            <person name="Gunde-Cimerman N."/>
        </authorList>
    </citation>
    <scope>NUCLEOTIDE SEQUENCE</scope>
    <source>
        <strain evidence="8">EXF-9298</strain>
    </source>
</reference>
<feature type="non-terminal residue" evidence="8">
    <location>
        <position position="1191"/>
    </location>
</feature>
<proteinExistence type="predicted"/>
<dbReference type="InterPro" id="IPR034732">
    <property type="entry name" value="EPHD"/>
</dbReference>
<name>A0A9P8FHW7_AURME</name>
<dbReference type="PANTHER" id="PTHR47672:SF1">
    <property type="entry name" value="E3 UBIQUITIN-PROTEIN LIGASE SNT2"/>
    <property type="match status" value="1"/>
</dbReference>
<dbReference type="EMBL" id="JAHFXS010002020">
    <property type="protein sequence ID" value="KAG9974335.1"/>
    <property type="molecule type" value="Genomic_DNA"/>
</dbReference>
<feature type="domain" description="PHD-type" evidence="7">
    <location>
        <begin position="135"/>
        <end position="268"/>
    </location>
</feature>
<protein>
    <recommendedName>
        <fullName evidence="10">PHD-type domain-containing protein</fullName>
    </recommendedName>
</protein>
<dbReference type="GO" id="GO:0048189">
    <property type="term" value="C:Lid2 complex"/>
    <property type="evidence" value="ECO:0007669"/>
    <property type="project" value="TreeGrafter"/>
</dbReference>
<evidence type="ECO:0000256" key="4">
    <source>
        <dbReference type="PROSITE-ProRule" id="PRU00146"/>
    </source>
</evidence>
<feature type="region of interest" description="Disordered" evidence="5">
    <location>
        <begin position="327"/>
        <end position="371"/>
    </location>
</feature>
<evidence type="ECO:0000256" key="3">
    <source>
        <dbReference type="ARBA" id="ARBA00022833"/>
    </source>
</evidence>
<dbReference type="InterPro" id="IPR001965">
    <property type="entry name" value="Znf_PHD"/>
</dbReference>
<feature type="region of interest" description="Disordered" evidence="5">
    <location>
        <begin position="1"/>
        <end position="23"/>
    </location>
</feature>
<keyword evidence="9" id="KW-1185">Reference proteome</keyword>
<dbReference type="GO" id="GO:0004842">
    <property type="term" value="F:ubiquitin-protein transferase activity"/>
    <property type="evidence" value="ECO:0007669"/>
    <property type="project" value="TreeGrafter"/>
</dbReference>
<feature type="non-terminal residue" evidence="8">
    <location>
        <position position="1"/>
    </location>
</feature>
<feature type="compositionally biased region" description="Basic and acidic residues" evidence="5">
    <location>
        <begin position="938"/>
        <end position="964"/>
    </location>
</feature>
<reference evidence="8" key="1">
    <citation type="journal article" date="2021" name="J Fungi (Basel)">
        <title>Virulence traits and population genomics of the black yeast Aureobasidium melanogenum.</title>
        <authorList>
            <person name="Cernosa A."/>
            <person name="Sun X."/>
            <person name="Gostincar C."/>
            <person name="Fang C."/>
            <person name="Gunde-Cimerman N."/>
            <person name="Song Z."/>
        </authorList>
    </citation>
    <scope>NUCLEOTIDE SEQUENCE</scope>
    <source>
        <strain evidence="8">EXF-9298</strain>
    </source>
</reference>
<feature type="region of interest" description="Disordered" evidence="5">
    <location>
        <begin position="886"/>
        <end position="964"/>
    </location>
</feature>
<keyword evidence="3" id="KW-0862">Zinc</keyword>
<evidence type="ECO:0000313" key="8">
    <source>
        <dbReference type="EMBL" id="KAG9974335.1"/>
    </source>
</evidence>
<dbReference type="InterPro" id="IPR011011">
    <property type="entry name" value="Znf_FYVE_PHD"/>
</dbReference>
<gene>
    <name evidence="8" type="ORF">KCU98_g12063</name>
</gene>
<dbReference type="InterPro" id="IPR009057">
    <property type="entry name" value="Homeodomain-like_sf"/>
</dbReference>